<name>A0AAW1TMH0_9CUCU</name>
<sequence>MTRISVLNEKGPKTNCHKCVDADSFETVASPTSGIYHHRYSTVGAPKSANPFGAAVSTTEKSDDLSKQELRVAADRTSEPIVGGERDAHVLTHGGCGSTEFSIITIDSLQPGRAALLQIYFKQRQIRIEGLVEPMAFEGPFLELSYLRR</sequence>
<organism evidence="1 2">
    <name type="scientific">Henosepilachna vigintioctopunctata</name>
    <dbReference type="NCBI Taxonomy" id="420089"/>
    <lineage>
        <taxon>Eukaryota</taxon>
        <taxon>Metazoa</taxon>
        <taxon>Ecdysozoa</taxon>
        <taxon>Arthropoda</taxon>
        <taxon>Hexapoda</taxon>
        <taxon>Insecta</taxon>
        <taxon>Pterygota</taxon>
        <taxon>Neoptera</taxon>
        <taxon>Endopterygota</taxon>
        <taxon>Coleoptera</taxon>
        <taxon>Polyphaga</taxon>
        <taxon>Cucujiformia</taxon>
        <taxon>Coccinelloidea</taxon>
        <taxon>Coccinellidae</taxon>
        <taxon>Epilachninae</taxon>
        <taxon>Epilachnini</taxon>
        <taxon>Henosepilachna</taxon>
    </lineage>
</organism>
<gene>
    <name evidence="1" type="ORF">WA026_003118</name>
</gene>
<accession>A0AAW1TMH0</accession>
<dbReference type="AlphaFoldDB" id="A0AAW1TMH0"/>
<reference evidence="1 2" key="1">
    <citation type="submission" date="2023-03" db="EMBL/GenBank/DDBJ databases">
        <title>Genome insight into feeding habits of ladybird beetles.</title>
        <authorList>
            <person name="Li H.-S."/>
            <person name="Huang Y.-H."/>
            <person name="Pang H."/>
        </authorList>
    </citation>
    <scope>NUCLEOTIDE SEQUENCE [LARGE SCALE GENOMIC DNA]</scope>
    <source>
        <strain evidence="1">SYSU_2023b</strain>
        <tissue evidence="1">Whole body</tissue>
    </source>
</reference>
<dbReference type="EMBL" id="JARQZJ010000001">
    <property type="protein sequence ID" value="KAK9869361.1"/>
    <property type="molecule type" value="Genomic_DNA"/>
</dbReference>
<dbReference type="Proteomes" id="UP001431783">
    <property type="component" value="Unassembled WGS sequence"/>
</dbReference>
<evidence type="ECO:0000313" key="1">
    <source>
        <dbReference type="EMBL" id="KAK9869361.1"/>
    </source>
</evidence>
<keyword evidence="2" id="KW-1185">Reference proteome</keyword>
<comment type="caution">
    <text evidence="1">The sequence shown here is derived from an EMBL/GenBank/DDBJ whole genome shotgun (WGS) entry which is preliminary data.</text>
</comment>
<proteinExistence type="predicted"/>
<protein>
    <submittedName>
        <fullName evidence="1">Uncharacterized protein</fullName>
    </submittedName>
</protein>
<evidence type="ECO:0000313" key="2">
    <source>
        <dbReference type="Proteomes" id="UP001431783"/>
    </source>
</evidence>